<dbReference type="Proteomes" id="UP000032568">
    <property type="component" value="Chromosome"/>
</dbReference>
<dbReference type="EMBL" id="CP059735">
    <property type="protein sequence ID" value="WDD98676.1"/>
    <property type="molecule type" value="Genomic_DNA"/>
</dbReference>
<evidence type="ECO:0008006" key="3">
    <source>
        <dbReference type="Google" id="ProtNLM"/>
    </source>
</evidence>
<dbReference type="SUPFAM" id="SSF54534">
    <property type="entry name" value="FKBP-like"/>
    <property type="match status" value="1"/>
</dbReference>
<reference evidence="1 2" key="1">
    <citation type="journal article" date="2015" name="Genome Announc.">
        <title>Draft Genome Sequences of Marine Isolates of Thalassomonas viridans and Thalassomonas actiniarum.</title>
        <authorList>
            <person name="Olonade I."/>
            <person name="van Zyl L.J."/>
            <person name="Trindade M."/>
        </authorList>
    </citation>
    <scope>NUCLEOTIDE SEQUENCE [LARGE SCALE GENOMIC DNA]</scope>
    <source>
        <strain evidence="1 2">A5K-106</strain>
    </source>
</reference>
<organism evidence="1 2">
    <name type="scientific">Thalassomonas actiniarum</name>
    <dbReference type="NCBI Taxonomy" id="485447"/>
    <lineage>
        <taxon>Bacteria</taxon>
        <taxon>Pseudomonadati</taxon>
        <taxon>Pseudomonadota</taxon>
        <taxon>Gammaproteobacteria</taxon>
        <taxon>Alteromonadales</taxon>
        <taxon>Colwelliaceae</taxon>
        <taxon>Thalassomonas</taxon>
    </lineage>
</organism>
<sequence>MKLMHKQSLIEKIIRHLQTELENAVQAAEKAHLAATDDQSVAETQYDTLAIEAAYLAEGQSRRIVEFQNALAAYQQLELTPYSEKTGIGLGHLIQLDGDMDKAHWFFLGPAAAGYRTQIEEQSITVITPHSPMGQALSGKFIDDDICVALGKGELNDFIAAVD</sequence>
<protein>
    <recommendedName>
        <fullName evidence="3">Transcription elongation factor GreAB</fullName>
    </recommendedName>
</protein>
<dbReference type="KEGG" id="tact:SG35_026100"/>
<evidence type="ECO:0000313" key="1">
    <source>
        <dbReference type="EMBL" id="WDD98676.1"/>
    </source>
</evidence>
<evidence type="ECO:0000313" key="2">
    <source>
        <dbReference type="Proteomes" id="UP000032568"/>
    </source>
</evidence>
<name>A0AAF0C150_9GAMM</name>
<reference evidence="1 2" key="2">
    <citation type="journal article" date="2022" name="Mar. Drugs">
        <title>Bioassay-Guided Fractionation Leads to the Detection of Cholic Acid Generated by the Rare Thalassomonas sp.</title>
        <authorList>
            <person name="Pheiffer F."/>
            <person name="Schneider Y.K."/>
            <person name="Hansen E.H."/>
            <person name="Andersen J.H."/>
            <person name="Isaksson J."/>
            <person name="Busche T."/>
            <person name="R C."/>
            <person name="Kalinowski J."/>
            <person name="Zyl L.V."/>
            <person name="Trindade M."/>
        </authorList>
    </citation>
    <scope>NUCLEOTIDE SEQUENCE [LARGE SCALE GENOMIC DNA]</scope>
    <source>
        <strain evidence="1 2">A5K-106</strain>
    </source>
</reference>
<keyword evidence="2" id="KW-1185">Reference proteome</keyword>
<gene>
    <name evidence="1" type="ORF">SG35_026100</name>
</gene>
<accession>A0AAF0C150</accession>
<dbReference type="AlphaFoldDB" id="A0AAF0C150"/>
<proteinExistence type="predicted"/>